<name>A0A1G6SAV0_9GAMM</name>
<evidence type="ECO:0000256" key="2">
    <source>
        <dbReference type="ARBA" id="ARBA00022519"/>
    </source>
</evidence>
<dbReference type="Gene3D" id="3.30.1400.10">
    <property type="entry name" value="ZipA, C-terminal FtsZ-binding domain"/>
    <property type="match status" value="1"/>
</dbReference>
<dbReference type="PANTHER" id="PTHR38685">
    <property type="entry name" value="CELL DIVISION PROTEIN ZIPA"/>
    <property type="match status" value="1"/>
</dbReference>
<keyword evidence="7 8" id="KW-0131">Cell cycle</keyword>
<dbReference type="SMART" id="SM00771">
    <property type="entry name" value="ZipA_C"/>
    <property type="match status" value="1"/>
</dbReference>
<keyword evidence="6 8" id="KW-0472">Membrane</keyword>
<dbReference type="STRING" id="265719.SAMN04488509_101408"/>
<dbReference type="AlphaFoldDB" id="A0A1G6SAV0"/>
<dbReference type="NCBIfam" id="TIGR02205">
    <property type="entry name" value="septum_zipA"/>
    <property type="match status" value="1"/>
</dbReference>
<evidence type="ECO:0000259" key="11">
    <source>
        <dbReference type="SMART" id="SM00771"/>
    </source>
</evidence>
<evidence type="ECO:0000256" key="3">
    <source>
        <dbReference type="ARBA" id="ARBA00022618"/>
    </source>
</evidence>
<keyword evidence="5 8" id="KW-1133">Transmembrane helix</keyword>
<proteinExistence type="inferred from homology"/>
<keyword evidence="1 8" id="KW-1003">Cell membrane</keyword>
<dbReference type="InterPro" id="IPR036765">
    <property type="entry name" value="ZipA_FtsZ-bd_C_sf"/>
</dbReference>
<dbReference type="InterPro" id="IPR011919">
    <property type="entry name" value="Cell_div_ZipA"/>
</dbReference>
<protein>
    <recommendedName>
        <fullName evidence="8 9">Cell division protein ZipA</fullName>
    </recommendedName>
</protein>
<dbReference type="PANTHER" id="PTHR38685:SF1">
    <property type="entry name" value="CELL DIVISION PROTEIN ZIPA"/>
    <property type="match status" value="1"/>
</dbReference>
<dbReference type="Proteomes" id="UP000199603">
    <property type="component" value="Unassembled WGS sequence"/>
</dbReference>
<evidence type="ECO:0000256" key="10">
    <source>
        <dbReference type="SAM" id="MobiDB-lite"/>
    </source>
</evidence>
<reference evidence="12 13" key="1">
    <citation type="submission" date="2016-10" db="EMBL/GenBank/DDBJ databases">
        <authorList>
            <person name="de Groot N.N."/>
        </authorList>
    </citation>
    <scope>NUCLEOTIDE SEQUENCE [LARGE SCALE GENOMIC DNA]</scope>
    <source>
        <strain evidence="12 13">DSM 16957</strain>
    </source>
</reference>
<evidence type="ECO:0000256" key="5">
    <source>
        <dbReference type="ARBA" id="ARBA00022989"/>
    </source>
</evidence>
<feature type="transmembrane region" description="Helical" evidence="8">
    <location>
        <begin position="6"/>
        <end position="25"/>
    </location>
</feature>
<gene>
    <name evidence="8" type="primary">zipA</name>
    <name evidence="12" type="ORF">SAMN04488509_101408</name>
</gene>
<accession>A0A1G6SAV0</accession>
<comment type="function">
    <text evidence="8 9">Essential cell division protein that stabilizes the FtsZ protofilaments by cross-linking them and that serves as a cytoplasmic membrane anchor for the Z ring. Also required for the recruitment to the septal ring of downstream cell division proteins.</text>
</comment>
<evidence type="ECO:0000256" key="6">
    <source>
        <dbReference type="ARBA" id="ARBA00023136"/>
    </source>
</evidence>
<feature type="region of interest" description="Disordered" evidence="10">
    <location>
        <begin position="101"/>
        <end position="124"/>
    </location>
</feature>
<dbReference type="GO" id="GO:0000917">
    <property type="term" value="P:division septum assembly"/>
    <property type="evidence" value="ECO:0007669"/>
    <property type="project" value="TreeGrafter"/>
</dbReference>
<comment type="subunit">
    <text evidence="8">Interacts with FtsZ via their C-terminal domains.</text>
</comment>
<dbReference type="GO" id="GO:0005886">
    <property type="term" value="C:plasma membrane"/>
    <property type="evidence" value="ECO:0007669"/>
    <property type="project" value="UniProtKB-SubCell"/>
</dbReference>
<keyword evidence="2 8" id="KW-0997">Cell inner membrane</keyword>
<dbReference type="EMBL" id="FNAG01000001">
    <property type="protein sequence ID" value="SDD14032.1"/>
    <property type="molecule type" value="Genomic_DNA"/>
</dbReference>
<feature type="compositionally biased region" description="Basic and acidic residues" evidence="10">
    <location>
        <begin position="35"/>
        <end position="56"/>
    </location>
</feature>
<evidence type="ECO:0000313" key="13">
    <source>
        <dbReference type="Proteomes" id="UP000199603"/>
    </source>
</evidence>
<evidence type="ECO:0000313" key="12">
    <source>
        <dbReference type="EMBL" id="SDD14032.1"/>
    </source>
</evidence>
<dbReference type="SUPFAM" id="SSF64383">
    <property type="entry name" value="Cell-division protein ZipA, C-terminal domain"/>
    <property type="match status" value="1"/>
</dbReference>
<keyword evidence="4 8" id="KW-0812">Transmembrane</keyword>
<evidence type="ECO:0000256" key="7">
    <source>
        <dbReference type="ARBA" id="ARBA00023306"/>
    </source>
</evidence>
<evidence type="ECO:0000256" key="9">
    <source>
        <dbReference type="RuleBase" id="RU003612"/>
    </source>
</evidence>
<feature type="region of interest" description="Disordered" evidence="10">
    <location>
        <begin position="29"/>
        <end position="56"/>
    </location>
</feature>
<evidence type="ECO:0000256" key="4">
    <source>
        <dbReference type="ARBA" id="ARBA00022692"/>
    </source>
</evidence>
<evidence type="ECO:0000256" key="1">
    <source>
        <dbReference type="ARBA" id="ARBA00022475"/>
    </source>
</evidence>
<sequence>MDPTQLRLILLVLGLLFIGAVYWFGRPRKPGQGKRVTERGAPEPRPEPAFSDHQHDSLDKVIQAELARLEKTLAGEVDEGPGASRLPGIQFEPDLDARPRAVEAAAPSPSSQPAPAQSTLGARPNPEFDKVVSLIVAARAGTLLHGGDILVAAEKAGLVFGDMQIFHRLPDNRPEAGPIFSVANVVKPGNFDLRQPDQTQTPGVTFFMTLPGPLPALDAWEAMLPAAQRFAELLDAVVLDDERNALGRQRIQFLRDELRAYDRERERQAKRPW</sequence>
<dbReference type="HAMAP" id="MF_00509">
    <property type="entry name" value="ZipA"/>
    <property type="match status" value="1"/>
</dbReference>
<dbReference type="RefSeq" id="WP_091238195.1">
    <property type="nucleotide sequence ID" value="NZ_FNAG01000001.1"/>
</dbReference>
<feature type="compositionally biased region" description="Low complexity" evidence="10">
    <location>
        <begin position="104"/>
        <end position="118"/>
    </location>
</feature>
<dbReference type="InterPro" id="IPR007449">
    <property type="entry name" value="ZipA_FtsZ-bd_C"/>
</dbReference>
<dbReference type="OrthoDB" id="7054914at2"/>
<dbReference type="GO" id="GO:0043093">
    <property type="term" value="P:FtsZ-dependent cytokinesis"/>
    <property type="evidence" value="ECO:0007669"/>
    <property type="project" value="UniProtKB-UniRule"/>
</dbReference>
<dbReference type="Pfam" id="PF04354">
    <property type="entry name" value="ZipA_C"/>
    <property type="match status" value="1"/>
</dbReference>
<dbReference type="GO" id="GO:0032153">
    <property type="term" value="C:cell division site"/>
    <property type="evidence" value="ECO:0007669"/>
    <property type="project" value="UniProtKB-UniRule"/>
</dbReference>
<organism evidence="12 13">
    <name type="scientific">Aquimonas voraii</name>
    <dbReference type="NCBI Taxonomy" id="265719"/>
    <lineage>
        <taxon>Bacteria</taxon>
        <taxon>Pseudomonadati</taxon>
        <taxon>Pseudomonadota</taxon>
        <taxon>Gammaproteobacteria</taxon>
        <taxon>Lysobacterales</taxon>
        <taxon>Lysobacteraceae</taxon>
        <taxon>Aquimonas</taxon>
    </lineage>
</organism>
<comment type="subcellular location">
    <subcellularLocation>
        <location evidence="8">Cell inner membrane</location>
        <topology evidence="8">Single-pass type I membrane protein</topology>
    </subcellularLocation>
    <text evidence="8">Localizes to the Z ring in an FtsZ-dependent manner.</text>
</comment>
<feature type="domain" description="ZipA C-terminal FtsZ-binding" evidence="11">
    <location>
        <begin position="128"/>
        <end position="258"/>
    </location>
</feature>
<keyword evidence="3 8" id="KW-0132">Cell division</keyword>
<keyword evidence="13" id="KW-1185">Reference proteome</keyword>
<comment type="similarity">
    <text evidence="8 9">Belongs to the ZipA family.</text>
</comment>
<evidence type="ECO:0000256" key="8">
    <source>
        <dbReference type="HAMAP-Rule" id="MF_00509"/>
    </source>
</evidence>